<protein>
    <submittedName>
        <fullName evidence="1">Uncharacterized protein</fullName>
    </submittedName>
</protein>
<dbReference type="Proteomes" id="UP000824469">
    <property type="component" value="Unassembled WGS sequence"/>
</dbReference>
<proteinExistence type="predicted"/>
<dbReference type="AlphaFoldDB" id="A0AA38CF89"/>
<dbReference type="EMBL" id="JAHRHJ020000011">
    <property type="protein sequence ID" value="KAH9295608.1"/>
    <property type="molecule type" value="Genomic_DNA"/>
</dbReference>
<comment type="caution">
    <text evidence="1">The sequence shown here is derived from an EMBL/GenBank/DDBJ whole genome shotgun (WGS) entry which is preliminary data.</text>
</comment>
<evidence type="ECO:0000313" key="1">
    <source>
        <dbReference type="EMBL" id="KAH9295608.1"/>
    </source>
</evidence>
<name>A0AA38CF89_TAXCH</name>
<sequence>ELSPERTSSMTASSSVVTPTIKNPLLRKILYYHHLKPTSFVFPTTTEEKLCCLHHLLVHHQATTPPPPPPCFEESSVVSLKENLNIASSQEITQTLENDKEQMKVVEMEEGEIVMEVDQTMEISTVPDDIMQKNIKDIDTGNEEEIEEEMIRKKMVELGRVLQQETITEGPKRQLKIMAFSPPGGFSKKKLFILNIRLFRVRS</sequence>
<gene>
    <name evidence="1" type="ORF">KI387_039196</name>
</gene>
<keyword evidence="2" id="KW-1185">Reference proteome</keyword>
<reference evidence="1 2" key="1">
    <citation type="journal article" date="2021" name="Nat. Plants">
        <title>The Taxus genome provides insights into paclitaxel biosynthesis.</title>
        <authorList>
            <person name="Xiong X."/>
            <person name="Gou J."/>
            <person name="Liao Q."/>
            <person name="Li Y."/>
            <person name="Zhou Q."/>
            <person name="Bi G."/>
            <person name="Li C."/>
            <person name="Du R."/>
            <person name="Wang X."/>
            <person name="Sun T."/>
            <person name="Guo L."/>
            <person name="Liang H."/>
            <person name="Lu P."/>
            <person name="Wu Y."/>
            <person name="Zhang Z."/>
            <person name="Ro D.K."/>
            <person name="Shang Y."/>
            <person name="Huang S."/>
            <person name="Yan J."/>
        </authorList>
    </citation>
    <scope>NUCLEOTIDE SEQUENCE [LARGE SCALE GENOMIC DNA]</scope>
    <source>
        <strain evidence="1">Ta-2019</strain>
    </source>
</reference>
<organism evidence="1 2">
    <name type="scientific">Taxus chinensis</name>
    <name type="common">Chinese yew</name>
    <name type="synonym">Taxus wallichiana var. chinensis</name>
    <dbReference type="NCBI Taxonomy" id="29808"/>
    <lineage>
        <taxon>Eukaryota</taxon>
        <taxon>Viridiplantae</taxon>
        <taxon>Streptophyta</taxon>
        <taxon>Embryophyta</taxon>
        <taxon>Tracheophyta</taxon>
        <taxon>Spermatophyta</taxon>
        <taxon>Pinopsida</taxon>
        <taxon>Pinidae</taxon>
        <taxon>Conifers II</taxon>
        <taxon>Cupressales</taxon>
        <taxon>Taxaceae</taxon>
        <taxon>Taxus</taxon>
    </lineage>
</organism>
<accession>A0AA38CF89</accession>
<evidence type="ECO:0000313" key="2">
    <source>
        <dbReference type="Proteomes" id="UP000824469"/>
    </source>
</evidence>
<feature type="non-terminal residue" evidence="1">
    <location>
        <position position="1"/>
    </location>
</feature>